<keyword evidence="2" id="KW-1185">Reference proteome</keyword>
<organism evidence="1 2">
    <name type="scientific">Thermosporothrix hazakensis</name>
    <dbReference type="NCBI Taxonomy" id="644383"/>
    <lineage>
        <taxon>Bacteria</taxon>
        <taxon>Bacillati</taxon>
        <taxon>Chloroflexota</taxon>
        <taxon>Ktedonobacteria</taxon>
        <taxon>Ktedonobacterales</taxon>
        <taxon>Thermosporotrichaceae</taxon>
        <taxon>Thermosporothrix</taxon>
    </lineage>
</organism>
<dbReference type="Pfam" id="PF11387">
    <property type="entry name" value="DUF2795"/>
    <property type="match status" value="1"/>
</dbReference>
<dbReference type="Proteomes" id="UP000248806">
    <property type="component" value="Unassembled WGS sequence"/>
</dbReference>
<dbReference type="AlphaFoldDB" id="A0A326U9W5"/>
<dbReference type="RefSeq" id="WP_111320201.1">
    <property type="nucleotide sequence ID" value="NZ_BIFX01000001.1"/>
</dbReference>
<sequence>MAKINPIQAEKFLKGVNYPASKKDLVDCAKKNKADENVCDVLERLPEQNYNKPSDVSKAIGAINREER</sequence>
<name>A0A326U9W5_THEHA</name>
<gene>
    <name evidence="1" type="ORF">EI42_01382</name>
</gene>
<dbReference type="OrthoDB" id="6161020at2"/>
<accession>A0A326U9W5</accession>
<reference evidence="1 2" key="1">
    <citation type="submission" date="2018-06" db="EMBL/GenBank/DDBJ databases">
        <title>Genomic Encyclopedia of Archaeal and Bacterial Type Strains, Phase II (KMG-II): from individual species to whole genera.</title>
        <authorList>
            <person name="Goeker M."/>
        </authorList>
    </citation>
    <scope>NUCLEOTIDE SEQUENCE [LARGE SCALE GENOMIC DNA]</scope>
    <source>
        <strain evidence="1 2">ATCC BAA-1881</strain>
    </source>
</reference>
<comment type="caution">
    <text evidence="1">The sequence shown here is derived from an EMBL/GenBank/DDBJ whole genome shotgun (WGS) entry which is preliminary data.</text>
</comment>
<proteinExistence type="predicted"/>
<evidence type="ECO:0000313" key="1">
    <source>
        <dbReference type="EMBL" id="PZW32840.1"/>
    </source>
</evidence>
<dbReference type="EMBL" id="QKUF01000003">
    <property type="protein sequence ID" value="PZW32840.1"/>
    <property type="molecule type" value="Genomic_DNA"/>
</dbReference>
<dbReference type="InterPro" id="IPR021527">
    <property type="entry name" value="DUF2795"/>
</dbReference>
<evidence type="ECO:0000313" key="2">
    <source>
        <dbReference type="Proteomes" id="UP000248806"/>
    </source>
</evidence>
<protein>
    <submittedName>
        <fullName evidence="1">Uncharacterized protein DUF2795</fullName>
    </submittedName>
</protein>